<reference evidence="18" key="1">
    <citation type="submission" date="2022-09" db="EMBL/GenBank/DDBJ databases">
        <title>Complete genome sequence of Vulcanisaeta souniana.</title>
        <authorList>
            <person name="Kato S."/>
            <person name="Itoh T."/>
            <person name="Ohkuma M."/>
        </authorList>
    </citation>
    <scope>NUCLEOTIDE SEQUENCE [LARGE SCALE GENOMIC DNA]</scope>
    <source>
        <strain evidence="18">JCM 11219</strain>
    </source>
</reference>
<dbReference type="InterPro" id="IPR058240">
    <property type="entry name" value="rSAM_sf"/>
</dbReference>
<evidence type="ECO:0000259" key="16">
    <source>
        <dbReference type="PROSITE" id="PS51918"/>
    </source>
</evidence>
<dbReference type="SFLD" id="SFLDF00344">
    <property type="entry name" value="ELP3-like"/>
    <property type="match status" value="1"/>
</dbReference>
<dbReference type="Gene3D" id="3.80.30.20">
    <property type="entry name" value="tm_1862 like domain"/>
    <property type="match status" value="1"/>
</dbReference>
<keyword evidence="10" id="KW-0694">RNA-binding</keyword>
<dbReference type="EMBL" id="AP026830">
    <property type="protein sequence ID" value="BDR92849.1"/>
    <property type="molecule type" value="Genomic_DNA"/>
</dbReference>
<evidence type="ECO:0000256" key="14">
    <source>
        <dbReference type="ARBA" id="ARBA00044771"/>
    </source>
</evidence>
<evidence type="ECO:0000313" key="17">
    <source>
        <dbReference type="EMBL" id="BDR92849.1"/>
    </source>
</evidence>
<keyword evidence="9" id="KW-0479">Metal-binding</keyword>
<keyword evidence="12" id="KW-0411">Iron-sulfur</keyword>
<comment type="pathway">
    <text evidence="2">tRNA modification.</text>
</comment>
<evidence type="ECO:0000313" key="18">
    <source>
        <dbReference type="Proteomes" id="UP001060771"/>
    </source>
</evidence>
<evidence type="ECO:0000256" key="4">
    <source>
        <dbReference type="ARBA" id="ARBA00022485"/>
    </source>
</evidence>
<proteinExistence type="inferred from homology"/>
<keyword evidence="8" id="KW-0819">tRNA processing</keyword>
<name>A0ABM8BPR0_9CREN</name>
<keyword evidence="4" id="KW-0004">4Fe-4S</keyword>
<accession>A0ABM8BPR0</accession>
<dbReference type="SFLD" id="SFLDG01086">
    <property type="entry name" value="elongater_protein-like"/>
    <property type="match status" value="1"/>
</dbReference>
<evidence type="ECO:0000256" key="10">
    <source>
        <dbReference type="ARBA" id="ARBA00022884"/>
    </source>
</evidence>
<dbReference type="Pfam" id="PF16199">
    <property type="entry name" value="Radical_SAM_C"/>
    <property type="match status" value="1"/>
</dbReference>
<dbReference type="InterPro" id="IPR023404">
    <property type="entry name" value="rSAM_horseshoe"/>
</dbReference>
<protein>
    <recommendedName>
        <fullName evidence="14">tRNA carboxymethyluridine synthase</fullName>
        <ecNumber evidence="14">2.3.1.311</ecNumber>
    </recommendedName>
</protein>
<comment type="similarity">
    <text evidence="3">Belongs to the ELP3 family.</text>
</comment>
<evidence type="ECO:0000256" key="5">
    <source>
        <dbReference type="ARBA" id="ARBA00022555"/>
    </source>
</evidence>
<dbReference type="InterPro" id="IPR006638">
    <property type="entry name" value="Elp3/MiaA/NifB-like_rSAM"/>
</dbReference>
<evidence type="ECO:0000256" key="15">
    <source>
        <dbReference type="ARBA" id="ARBA00047372"/>
    </source>
</evidence>
<dbReference type="SUPFAM" id="SSF55729">
    <property type="entry name" value="Acyl-CoA N-acyltransferases (Nat)"/>
    <property type="match status" value="1"/>
</dbReference>
<evidence type="ECO:0000256" key="9">
    <source>
        <dbReference type="ARBA" id="ARBA00022723"/>
    </source>
</evidence>
<keyword evidence="11" id="KW-0408">Iron</keyword>
<dbReference type="Gene3D" id="3.40.630.30">
    <property type="match status" value="1"/>
</dbReference>
<dbReference type="SMART" id="SM00729">
    <property type="entry name" value="Elp3"/>
    <property type="match status" value="1"/>
</dbReference>
<dbReference type="InterPro" id="IPR016181">
    <property type="entry name" value="Acyl_CoA_acyltransferase"/>
</dbReference>
<gene>
    <name evidence="17" type="ORF">Vsou_19420</name>
</gene>
<evidence type="ECO:0000256" key="6">
    <source>
        <dbReference type="ARBA" id="ARBA00022679"/>
    </source>
</evidence>
<keyword evidence="6" id="KW-0808">Transferase</keyword>
<sequence>MPQKCLKPLKPLITQAMKSINTALNRLKPTRTISGVVPVAIMVGPVACPFNCTYCPGGKKTNTPKSYLPDSPVVLRATPLNYDPYKQVIARIRQYEALHHPVSKVELIIMGGTVTSLPEDYLEWFIGNALRAINDYPFMGTGSTDNPSIEMEHRRNERARVRVVALELETRPDFAKPRHIDLMLRLGFTRVEIGVQSIYDDVLRAVRRGHGVKETIEATQYLKDAAYKVCYHIMPGLPGSTPDRDLEMIKTVFNDPSFMPDCVKVYPTFVVKDTELYEEWLKGLYRSYDEETWHWLLANIMASIPRWVRVMRFGRDIPLHWVVDGPKIGNMREVVLRDMEKLGLSCMEIRCREVGHKYVKRGLVPTPRRLMINRVDYDASGGHEVFLEVIDEDDTLYGILRLRIPSNNAHRSEIKIGRAALIRELHVYGPELPVGSKATDLFWWQHRGIGRALMASAEHIALDEFNAYRMFVISGVGVREYYRMLGYRKYSGSFYMFKDLRKSILNDVDLNSEVIQGGEELITG</sequence>
<dbReference type="EC" id="2.3.1.311" evidence="14"/>
<evidence type="ECO:0000256" key="1">
    <source>
        <dbReference type="ARBA" id="ARBA00001966"/>
    </source>
</evidence>
<dbReference type="Proteomes" id="UP001060771">
    <property type="component" value="Chromosome"/>
</dbReference>
<evidence type="ECO:0000256" key="3">
    <source>
        <dbReference type="ARBA" id="ARBA00005494"/>
    </source>
</evidence>
<dbReference type="PROSITE" id="PS51918">
    <property type="entry name" value="RADICAL_SAM"/>
    <property type="match status" value="1"/>
</dbReference>
<evidence type="ECO:0000256" key="13">
    <source>
        <dbReference type="ARBA" id="ARBA00023315"/>
    </source>
</evidence>
<dbReference type="PANTHER" id="PTHR11135:SF0">
    <property type="entry name" value="ELONGATOR COMPLEX PROTEIN 3"/>
    <property type="match status" value="1"/>
</dbReference>
<dbReference type="InterPro" id="IPR039661">
    <property type="entry name" value="ELP3"/>
</dbReference>
<dbReference type="PANTHER" id="PTHR11135">
    <property type="entry name" value="HISTONE ACETYLTRANSFERASE-RELATED"/>
    <property type="match status" value="1"/>
</dbReference>
<dbReference type="SUPFAM" id="SSF102114">
    <property type="entry name" value="Radical SAM enzymes"/>
    <property type="match status" value="1"/>
</dbReference>
<keyword evidence="18" id="KW-1185">Reference proteome</keyword>
<dbReference type="InterPro" id="IPR032432">
    <property type="entry name" value="Radical_SAM_C"/>
</dbReference>
<dbReference type="SFLD" id="SFLDS00029">
    <property type="entry name" value="Radical_SAM"/>
    <property type="match status" value="1"/>
</dbReference>
<dbReference type="NCBIfam" id="TIGR01211">
    <property type="entry name" value="ELP3"/>
    <property type="match status" value="1"/>
</dbReference>
<dbReference type="CDD" id="cd01335">
    <property type="entry name" value="Radical_SAM"/>
    <property type="match status" value="1"/>
</dbReference>
<keyword evidence="5" id="KW-0820">tRNA-binding</keyword>
<comment type="catalytic activity">
    <reaction evidence="15">
        <text>uridine(34) in tRNA + acetyl-CoA + S-adenosyl-L-methionine + H2O = 5-(carboxymethyl)uridine(34) in tRNA + 5'-deoxyadenosine + L-methionine + CoA + 2 H(+)</text>
        <dbReference type="Rhea" id="RHEA:61020"/>
        <dbReference type="Rhea" id="RHEA-COMP:10407"/>
        <dbReference type="Rhea" id="RHEA-COMP:11727"/>
        <dbReference type="ChEBI" id="CHEBI:15377"/>
        <dbReference type="ChEBI" id="CHEBI:15378"/>
        <dbReference type="ChEBI" id="CHEBI:17319"/>
        <dbReference type="ChEBI" id="CHEBI:57287"/>
        <dbReference type="ChEBI" id="CHEBI:57288"/>
        <dbReference type="ChEBI" id="CHEBI:57844"/>
        <dbReference type="ChEBI" id="CHEBI:59789"/>
        <dbReference type="ChEBI" id="CHEBI:65315"/>
        <dbReference type="ChEBI" id="CHEBI:74882"/>
        <dbReference type="EC" id="2.3.1.311"/>
    </reaction>
    <physiologicalReaction direction="left-to-right" evidence="15">
        <dbReference type="Rhea" id="RHEA:61021"/>
    </physiologicalReaction>
</comment>
<dbReference type="InterPro" id="IPR034687">
    <property type="entry name" value="ELP3-like"/>
</dbReference>
<dbReference type="Pfam" id="PF04055">
    <property type="entry name" value="Radical_SAM"/>
    <property type="match status" value="1"/>
</dbReference>
<organism evidence="17 18">
    <name type="scientific">Vulcanisaeta souniana JCM 11219</name>
    <dbReference type="NCBI Taxonomy" id="1293586"/>
    <lineage>
        <taxon>Archaea</taxon>
        <taxon>Thermoproteota</taxon>
        <taxon>Thermoprotei</taxon>
        <taxon>Thermoproteales</taxon>
        <taxon>Thermoproteaceae</taxon>
        <taxon>Vulcanisaeta</taxon>
    </lineage>
</organism>
<comment type="cofactor">
    <cofactor evidence="1">
        <name>[4Fe-4S] cluster</name>
        <dbReference type="ChEBI" id="CHEBI:49883"/>
    </cofactor>
</comment>
<evidence type="ECO:0000256" key="2">
    <source>
        <dbReference type="ARBA" id="ARBA00005217"/>
    </source>
</evidence>
<evidence type="ECO:0000256" key="11">
    <source>
        <dbReference type="ARBA" id="ARBA00023004"/>
    </source>
</evidence>
<feature type="domain" description="Radical SAM core" evidence="16">
    <location>
        <begin position="31"/>
        <end position="320"/>
    </location>
</feature>
<dbReference type="InterPro" id="IPR007197">
    <property type="entry name" value="rSAM"/>
</dbReference>
<evidence type="ECO:0000256" key="12">
    <source>
        <dbReference type="ARBA" id="ARBA00023014"/>
    </source>
</evidence>
<evidence type="ECO:0000256" key="8">
    <source>
        <dbReference type="ARBA" id="ARBA00022694"/>
    </source>
</evidence>
<keyword evidence="13" id="KW-0012">Acyltransferase</keyword>
<evidence type="ECO:0000256" key="7">
    <source>
        <dbReference type="ARBA" id="ARBA00022691"/>
    </source>
</evidence>
<keyword evidence="7" id="KW-0949">S-adenosyl-L-methionine</keyword>
<dbReference type="PIRSF" id="PIRSF005669">
    <property type="entry name" value="Hist_AcTrfase_ELP3"/>
    <property type="match status" value="1"/>
</dbReference>